<evidence type="ECO:0000256" key="2">
    <source>
        <dbReference type="SAM" id="SignalP"/>
    </source>
</evidence>
<feature type="domain" description="Soluble ligand binding" evidence="4">
    <location>
        <begin position="113"/>
        <end position="156"/>
    </location>
</feature>
<dbReference type="GO" id="GO:0015159">
    <property type="term" value="F:polysaccharide transmembrane transporter activity"/>
    <property type="evidence" value="ECO:0007669"/>
    <property type="project" value="InterPro"/>
</dbReference>
<evidence type="ECO:0000259" key="4">
    <source>
        <dbReference type="Pfam" id="PF10531"/>
    </source>
</evidence>
<accession>A0A916TR59</accession>
<protein>
    <submittedName>
        <fullName evidence="5">Polysaccharide export protein</fullName>
    </submittedName>
</protein>
<dbReference type="Pfam" id="PF02563">
    <property type="entry name" value="Poly_export"/>
    <property type="match status" value="1"/>
</dbReference>
<dbReference type="Gene3D" id="3.10.560.10">
    <property type="entry name" value="Outer membrane lipoprotein wza domain like"/>
    <property type="match status" value="1"/>
</dbReference>
<evidence type="ECO:0000256" key="1">
    <source>
        <dbReference type="ARBA" id="ARBA00022729"/>
    </source>
</evidence>
<evidence type="ECO:0000313" key="5">
    <source>
        <dbReference type="EMBL" id="GGB95313.1"/>
    </source>
</evidence>
<keyword evidence="1 2" id="KW-0732">Signal</keyword>
<dbReference type="PANTHER" id="PTHR33619">
    <property type="entry name" value="POLYSACCHARIDE EXPORT PROTEIN GFCE-RELATED"/>
    <property type="match status" value="1"/>
</dbReference>
<dbReference type="Gene3D" id="3.30.1950.10">
    <property type="entry name" value="wza like domain"/>
    <property type="match status" value="1"/>
</dbReference>
<proteinExistence type="predicted"/>
<reference evidence="5" key="2">
    <citation type="submission" date="2020-09" db="EMBL/GenBank/DDBJ databases">
        <authorList>
            <person name="Sun Q."/>
            <person name="Zhou Y."/>
        </authorList>
    </citation>
    <scope>NUCLEOTIDE SEQUENCE</scope>
    <source>
        <strain evidence="5">CGMCC 1.15095</strain>
    </source>
</reference>
<dbReference type="InterPro" id="IPR019554">
    <property type="entry name" value="Soluble_ligand-bd"/>
</dbReference>
<organism evidence="5 6">
    <name type="scientific">Novosphingobium endophyticum</name>
    <dbReference type="NCBI Taxonomy" id="1955250"/>
    <lineage>
        <taxon>Bacteria</taxon>
        <taxon>Pseudomonadati</taxon>
        <taxon>Pseudomonadota</taxon>
        <taxon>Alphaproteobacteria</taxon>
        <taxon>Sphingomonadales</taxon>
        <taxon>Sphingomonadaceae</taxon>
        <taxon>Novosphingobium</taxon>
    </lineage>
</organism>
<name>A0A916TR59_9SPHN</name>
<dbReference type="Proteomes" id="UP000608154">
    <property type="component" value="Unassembled WGS sequence"/>
</dbReference>
<dbReference type="PANTHER" id="PTHR33619:SF3">
    <property type="entry name" value="POLYSACCHARIDE EXPORT PROTEIN GFCE-RELATED"/>
    <property type="match status" value="1"/>
</dbReference>
<dbReference type="Pfam" id="PF10531">
    <property type="entry name" value="SLBB"/>
    <property type="match status" value="1"/>
</dbReference>
<evidence type="ECO:0000313" key="6">
    <source>
        <dbReference type="Proteomes" id="UP000608154"/>
    </source>
</evidence>
<feature type="chain" id="PRO_5036906764" evidence="2">
    <location>
        <begin position="25"/>
        <end position="186"/>
    </location>
</feature>
<feature type="signal peptide" evidence="2">
    <location>
        <begin position="1"/>
        <end position="24"/>
    </location>
</feature>
<keyword evidence="6" id="KW-1185">Reference proteome</keyword>
<reference evidence="5" key="1">
    <citation type="journal article" date="2014" name="Int. J. Syst. Evol. Microbiol.">
        <title>Complete genome sequence of Corynebacterium casei LMG S-19264T (=DSM 44701T), isolated from a smear-ripened cheese.</title>
        <authorList>
            <consortium name="US DOE Joint Genome Institute (JGI-PGF)"/>
            <person name="Walter F."/>
            <person name="Albersmeier A."/>
            <person name="Kalinowski J."/>
            <person name="Ruckert C."/>
        </authorList>
    </citation>
    <scope>NUCLEOTIDE SEQUENCE</scope>
    <source>
        <strain evidence="5">CGMCC 1.15095</strain>
    </source>
</reference>
<gene>
    <name evidence="5" type="ORF">GCM10011494_12220</name>
</gene>
<dbReference type="EMBL" id="BMHK01000006">
    <property type="protein sequence ID" value="GGB95313.1"/>
    <property type="molecule type" value="Genomic_DNA"/>
</dbReference>
<comment type="caution">
    <text evidence="5">The sequence shown here is derived from an EMBL/GenBank/DDBJ whole genome shotgun (WGS) entry which is preliminary data.</text>
</comment>
<dbReference type="InterPro" id="IPR003715">
    <property type="entry name" value="Poly_export_N"/>
</dbReference>
<dbReference type="AlphaFoldDB" id="A0A916TR59"/>
<sequence>MTGLWIKRFIVFLALTFVSAVSPAAADKPLESREIELKLAPGDMVKITTYGQPTLTGEFVISSEGTIAFPLLGNVQAAGVRPSDIQAALMAGLANGYVNDPSVTVEVGAYRPIYILGEVGKPGEYPFSLGLTVRDAVAKAGGFSYRANKKRVYIKSAGEADERLYKLTAGIPVAPGDTIRIGERFF</sequence>
<dbReference type="InterPro" id="IPR049712">
    <property type="entry name" value="Poly_export"/>
</dbReference>
<feature type="domain" description="Polysaccharide export protein N-terminal" evidence="3">
    <location>
        <begin position="36"/>
        <end position="107"/>
    </location>
</feature>
<dbReference type="RefSeq" id="WP_188769544.1">
    <property type="nucleotide sequence ID" value="NZ_BMHK01000006.1"/>
</dbReference>
<evidence type="ECO:0000259" key="3">
    <source>
        <dbReference type="Pfam" id="PF02563"/>
    </source>
</evidence>